<dbReference type="AlphaFoldDB" id="A0A5J4YTG9"/>
<dbReference type="Proteomes" id="UP000324585">
    <property type="component" value="Unassembled WGS sequence"/>
</dbReference>
<evidence type="ECO:0000256" key="1">
    <source>
        <dbReference type="SAM" id="MobiDB-lite"/>
    </source>
</evidence>
<keyword evidence="3" id="KW-1185">Reference proteome</keyword>
<protein>
    <submittedName>
        <fullName evidence="2">Tetratricopeptide repeat protein 1</fullName>
    </submittedName>
</protein>
<dbReference type="Gene3D" id="1.25.40.10">
    <property type="entry name" value="Tetratricopeptide repeat domain"/>
    <property type="match status" value="1"/>
</dbReference>
<feature type="region of interest" description="Disordered" evidence="1">
    <location>
        <begin position="1"/>
        <end position="60"/>
    </location>
</feature>
<proteinExistence type="predicted"/>
<evidence type="ECO:0000313" key="3">
    <source>
        <dbReference type="Proteomes" id="UP000324585"/>
    </source>
</evidence>
<evidence type="ECO:0000313" key="2">
    <source>
        <dbReference type="EMBL" id="KAA8494646.1"/>
    </source>
</evidence>
<organism evidence="2 3">
    <name type="scientific">Porphyridium purpureum</name>
    <name type="common">Red alga</name>
    <name type="synonym">Porphyridium cruentum</name>
    <dbReference type="NCBI Taxonomy" id="35688"/>
    <lineage>
        <taxon>Eukaryota</taxon>
        <taxon>Rhodophyta</taxon>
        <taxon>Bangiophyceae</taxon>
        <taxon>Porphyridiales</taxon>
        <taxon>Porphyridiaceae</taxon>
        <taxon>Porphyridium</taxon>
    </lineage>
</organism>
<dbReference type="InterPro" id="IPR011990">
    <property type="entry name" value="TPR-like_helical_dom_sf"/>
</dbReference>
<name>A0A5J4YTG9_PORPP</name>
<dbReference type="EMBL" id="VRMN01000004">
    <property type="protein sequence ID" value="KAA8494646.1"/>
    <property type="molecule type" value="Genomic_DNA"/>
</dbReference>
<dbReference type="InterPro" id="IPR052769">
    <property type="entry name" value="TPR_domain_protein"/>
</dbReference>
<dbReference type="OrthoDB" id="1872379at2759"/>
<dbReference type="SUPFAM" id="SSF48452">
    <property type="entry name" value="TPR-like"/>
    <property type="match status" value="1"/>
</dbReference>
<reference evidence="3" key="1">
    <citation type="journal article" date="2019" name="Nat. Commun.">
        <title>Expansion of phycobilisome linker gene families in mesophilic red algae.</title>
        <authorList>
            <person name="Lee J."/>
            <person name="Kim D."/>
            <person name="Bhattacharya D."/>
            <person name="Yoon H.S."/>
        </authorList>
    </citation>
    <scope>NUCLEOTIDE SEQUENCE [LARGE SCALE GENOMIC DNA]</scope>
    <source>
        <strain evidence="3">CCMP 1328</strain>
    </source>
</reference>
<feature type="region of interest" description="Disordered" evidence="1">
    <location>
        <begin position="644"/>
        <end position="668"/>
    </location>
</feature>
<comment type="caution">
    <text evidence="2">The sequence shown here is derived from an EMBL/GenBank/DDBJ whole genome shotgun (WGS) entry which is preliminary data.</text>
</comment>
<dbReference type="SUPFAM" id="SSF52540">
    <property type="entry name" value="P-loop containing nucleoside triphosphate hydrolases"/>
    <property type="match status" value="1"/>
</dbReference>
<accession>A0A5J4YTG9</accession>
<sequence length="693" mass="75854">MENAPAPHAKAFVEDLDEKAQSSSSDSLGAQSDSWSSDEELEAPGSQAPDEGHGATMNDAGASEMDEADQDDWLQHDLEPDELLYDLQPSVEALPVSQQQLMDVIFNNDTALRQSVQQRTTLTKELLAGVSDRISLETVFAEMSGLANVRVAPWIDLDITDLNPVQKLVLNFVKLSASEPAPSTEKGESGTFSLPSLLKTLVVCAPTGSGKSIGCLLFTLLWQRVSERQRDAKGCSEHKCSVLLTNTYQDINASAQTLRHLLADTEGLHVAKMGEEDAEVFLDDDDDLVLPDVLVTAPIVLLRLLEYGKIFPQAIFSIAFSNVDEILARQASPHVPAPGRVPEDDDDDARNPYRDDAVQVLDNLLGLVVNENMQRPYVMFSTRQVSQSLKRLLDKAFGSSVTEVRFVPLILAGEVDEDAAMELKKQGNESFTRNAFSDARRKYSMALRCTCLTSTTRAVLYANRAATLLRTEEGKDSPNLRPKEALQDAKRSVHLEATYVKGYARLKMACELDGQLGQALEAARKMRELDATSISASEVARLAQLCKDKDEKDMAQAMSQLKDLGNSLLGKFGLSLDNFNLQQDPTTGSYSMSFKHAPEGMGSSVCQTQKHIFSPKRRRRDGRVPGFAHEFCSNSACSHRSKRATQTHLGDRPGGRVVTGSAESPGGQIRSKWARGAVAYFCSSWDAVLTCSA</sequence>
<gene>
    <name evidence="2" type="ORF">FVE85_2887</name>
</gene>
<dbReference type="Gene3D" id="3.40.50.300">
    <property type="entry name" value="P-loop containing nucleotide triphosphate hydrolases"/>
    <property type="match status" value="1"/>
</dbReference>
<dbReference type="PANTHER" id="PTHR46014:SF1">
    <property type="entry name" value="TETRATRICOPEPTIDE REPEAT PROTEIN 1"/>
    <property type="match status" value="1"/>
</dbReference>
<dbReference type="PANTHER" id="PTHR46014">
    <property type="entry name" value="TETRATRICOPEPTIDE REPEAT PROTEIN 1"/>
    <property type="match status" value="1"/>
</dbReference>
<feature type="compositionally biased region" description="Low complexity" evidence="1">
    <location>
        <begin position="22"/>
        <end position="35"/>
    </location>
</feature>
<dbReference type="InterPro" id="IPR027417">
    <property type="entry name" value="P-loop_NTPase"/>
</dbReference>